<dbReference type="AlphaFoldDB" id="A0A9X9LQM7"/>
<protein>
    <recommendedName>
        <fullName evidence="5">Apolipoprotein L3-like</fullName>
    </recommendedName>
</protein>
<organism evidence="3 4">
    <name type="scientific">Gulo gulo</name>
    <name type="common">Wolverine</name>
    <name type="synonym">Gluton</name>
    <dbReference type="NCBI Taxonomy" id="48420"/>
    <lineage>
        <taxon>Eukaryota</taxon>
        <taxon>Metazoa</taxon>
        <taxon>Chordata</taxon>
        <taxon>Craniata</taxon>
        <taxon>Vertebrata</taxon>
        <taxon>Euteleostomi</taxon>
        <taxon>Mammalia</taxon>
        <taxon>Eutheria</taxon>
        <taxon>Laurasiatheria</taxon>
        <taxon>Carnivora</taxon>
        <taxon>Caniformia</taxon>
        <taxon>Musteloidea</taxon>
        <taxon>Mustelidae</taxon>
        <taxon>Guloninae</taxon>
        <taxon>Gulo</taxon>
    </lineage>
</organism>
<dbReference type="Proteomes" id="UP000269945">
    <property type="component" value="Unassembled WGS sequence"/>
</dbReference>
<evidence type="ECO:0000256" key="1">
    <source>
        <dbReference type="ARBA" id="ARBA00010090"/>
    </source>
</evidence>
<keyword evidence="4" id="KW-1185">Reference proteome</keyword>
<accession>A0A9X9LQM7</accession>
<gene>
    <name evidence="3" type="ORF">BN2614_LOCUS1</name>
</gene>
<feature type="coiled-coil region" evidence="2">
    <location>
        <begin position="237"/>
        <end position="267"/>
    </location>
</feature>
<dbReference type="GO" id="GO:0008289">
    <property type="term" value="F:lipid binding"/>
    <property type="evidence" value="ECO:0007669"/>
    <property type="project" value="InterPro"/>
</dbReference>
<dbReference type="InterPro" id="IPR008405">
    <property type="entry name" value="ApoL"/>
</dbReference>
<sequence>MDMEAEEQMARERFLHMFPELKLKLEEHIRTLKQLADEVDRVHRGCTIANIVSGSAGAVSGVLSILSLALAPYAAVPCLAASAFATGLGAASSVTGLCTSIVEKTSEFSAIYKANRLISSDIDEVEVVLTFLCHHIKFVSSLITDLHEHRNDLAHIVRAIKAARRSPELAVQAQRFTRGLPVSDETAKQVQNTFRGTALAMTRGARIGSGVFSVLSLASNVSDLVNESRHLQEGAKAESAEDMRQRARELESKLEKLSEFYERLKESPLP</sequence>
<dbReference type="Pfam" id="PF05461">
    <property type="entry name" value="ApoL"/>
    <property type="match status" value="1"/>
</dbReference>
<reference evidence="3 4" key="1">
    <citation type="submission" date="2018-10" db="EMBL/GenBank/DDBJ databases">
        <authorList>
            <person name="Ekblom R."/>
            <person name="Jareborg N."/>
        </authorList>
    </citation>
    <scope>NUCLEOTIDE SEQUENCE [LARGE SCALE GENOMIC DNA]</scope>
    <source>
        <tissue evidence="3">Muscle</tissue>
    </source>
</reference>
<dbReference type="GO" id="GO:0016020">
    <property type="term" value="C:membrane"/>
    <property type="evidence" value="ECO:0007669"/>
    <property type="project" value="TreeGrafter"/>
</dbReference>
<name>A0A9X9LQM7_GULGU</name>
<keyword evidence="2" id="KW-0175">Coiled coil</keyword>
<dbReference type="PANTHER" id="PTHR14096:SF27">
    <property type="entry name" value="APOLIPOPROTEIN L2"/>
    <property type="match status" value="1"/>
</dbReference>
<dbReference type="GO" id="GO:0042157">
    <property type="term" value="P:lipoprotein metabolic process"/>
    <property type="evidence" value="ECO:0007669"/>
    <property type="project" value="InterPro"/>
</dbReference>
<dbReference type="GO" id="GO:0005576">
    <property type="term" value="C:extracellular region"/>
    <property type="evidence" value="ECO:0007669"/>
    <property type="project" value="InterPro"/>
</dbReference>
<evidence type="ECO:0008006" key="5">
    <source>
        <dbReference type="Google" id="ProtNLM"/>
    </source>
</evidence>
<comment type="caution">
    <text evidence="3">The sequence shown here is derived from an EMBL/GenBank/DDBJ whole genome shotgun (WGS) entry which is preliminary data.</text>
</comment>
<comment type="similarity">
    <text evidence="1">Belongs to the apolipoprotein L family.</text>
</comment>
<proteinExistence type="inferred from homology"/>
<dbReference type="GO" id="GO:0006869">
    <property type="term" value="P:lipid transport"/>
    <property type="evidence" value="ECO:0007669"/>
    <property type="project" value="InterPro"/>
</dbReference>
<dbReference type="EMBL" id="CYRY02011961">
    <property type="protein sequence ID" value="VCW79412.1"/>
    <property type="molecule type" value="Genomic_DNA"/>
</dbReference>
<evidence type="ECO:0000313" key="4">
    <source>
        <dbReference type="Proteomes" id="UP000269945"/>
    </source>
</evidence>
<evidence type="ECO:0000256" key="2">
    <source>
        <dbReference type="SAM" id="Coils"/>
    </source>
</evidence>
<evidence type="ECO:0000313" key="3">
    <source>
        <dbReference type="EMBL" id="VCW79412.1"/>
    </source>
</evidence>
<dbReference type="PANTHER" id="PTHR14096">
    <property type="entry name" value="APOLIPOPROTEIN L"/>
    <property type="match status" value="1"/>
</dbReference>